<reference evidence="2 3" key="1">
    <citation type="submission" date="2014-09" db="EMBL/GenBank/DDBJ databases">
        <authorList>
            <person name="Ellenberger Sabrina"/>
        </authorList>
    </citation>
    <scope>NUCLEOTIDE SEQUENCE [LARGE SCALE GENOMIC DNA]</scope>
    <source>
        <strain evidence="2 3">CBS 412.66</strain>
    </source>
</reference>
<protein>
    <submittedName>
        <fullName evidence="2">Uncharacterized protein</fullName>
    </submittedName>
</protein>
<keyword evidence="3" id="KW-1185">Reference proteome</keyword>
<proteinExistence type="predicted"/>
<evidence type="ECO:0000313" key="2">
    <source>
        <dbReference type="EMBL" id="CEP13438.1"/>
    </source>
</evidence>
<dbReference type="AlphaFoldDB" id="A0A0B7N589"/>
<feature type="compositionally biased region" description="Low complexity" evidence="1">
    <location>
        <begin position="104"/>
        <end position="122"/>
    </location>
</feature>
<gene>
    <name evidence="2" type="primary">PARPA_07517.1 scaffold 28415</name>
</gene>
<evidence type="ECO:0000313" key="3">
    <source>
        <dbReference type="Proteomes" id="UP000054107"/>
    </source>
</evidence>
<feature type="compositionally biased region" description="Polar residues" evidence="1">
    <location>
        <begin position="92"/>
        <end position="103"/>
    </location>
</feature>
<name>A0A0B7N589_9FUNG</name>
<dbReference type="EMBL" id="LN729787">
    <property type="protein sequence ID" value="CEP13438.1"/>
    <property type="molecule type" value="Genomic_DNA"/>
</dbReference>
<dbReference type="Proteomes" id="UP000054107">
    <property type="component" value="Unassembled WGS sequence"/>
</dbReference>
<sequence length="134" mass="14548">MNTNISGLSIVCLDHQHYSSVTPARFPRTNSLNFNKVQKLKCWQSSSFTQQYLNLVQIQQHEDGVFALPAVPSCGGRPLAALSSARPKKASPLSQDFGPTQAASSSSTSSSSSVSSRRIAVPRPRRRGGKENEM</sequence>
<accession>A0A0B7N589</accession>
<organism evidence="2 3">
    <name type="scientific">Parasitella parasitica</name>
    <dbReference type="NCBI Taxonomy" id="35722"/>
    <lineage>
        <taxon>Eukaryota</taxon>
        <taxon>Fungi</taxon>
        <taxon>Fungi incertae sedis</taxon>
        <taxon>Mucoromycota</taxon>
        <taxon>Mucoromycotina</taxon>
        <taxon>Mucoromycetes</taxon>
        <taxon>Mucorales</taxon>
        <taxon>Mucorineae</taxon>
        <taxon>Mucoraceae</taxon>
        <taxon>Parasitella</taxon>
    </lineage>
</organism>
<evidence type="ECO:0000256" key="1">
    <source>
        <dbReference type="SAM" id="MobiDB-lite"/>
    </source>
</evidence>
<feature type="region of interest" description="Disordered" evidence="1">
    <location>
        <begin position="78"/>
        <end position="134"/>
    </location>
</feature>